<keyword evidence="6" id="KW-1185">Reference proteome</keyword>
<evidence type="ECO:0000313" key="5">
    <source>
        <dbReference type="EMBL" id="KIL42278.1"/>
    </source>
</evidence>
<sequence length="346" mass="38979">MLKVMLVEDEIIVRLGIRSVIPWEQHGFQYVGDASDGREALAVIERENPDIVLTDIIMPNMDGLELIEAVKCKFPNIHIIVLSSHDEYDYVRRAMKLGADDYMLKASLEPQQLLQILSEIAFRIAEERKSGDSGPQVAAGDSAGQSFARIVRKLLGNETGTDAGLSRDEENMAKEILHAYNYLMTVRLHAYGQHHKPASGDVTLLHLLDMHLQKWTNGLYVTMHEREWLLLLPFDVPKNSEILLSIGQDLITAAKRVIDASISIGVSLNFTAISELRTIYRQTRTALQQYFIHGTEQTYLSLPQNVTRQDHGFTLLSGEEEKKLMRELERVDEAAIQEAVMAVLSA</sequence>
<dbReference type="Proteomes" id="UP000031967">
    <property type="component" value="Unassembled WGS sequence"/>
</dbReference>
<evidence type="ECO:0000256" key="3">
    <source>
        <dbReference type="PROSITE-ProRule" id="PRU00169"/>
    </source>
</evidence>
<dbReference type="InterPro" id="IPR051552">
    <property type="entry name" value="HptR"/>
</dbReference>
<feature type="domain" description="Response regulatory" evidence="4">
    <location>
        <begin position="3"/>
        <end position="120"/>
    </location>
</feature>
<comment type="caution">
    <text evidence="5">The sequence shown here is derived from an EMBL/GenBank/DDBJ whole genome shotgun (WGS) entry which is preliminary data.</text>
</comment>
<organism evidence="5 6">
    <name type="scientific">Gordoniibacillus kamchatkensis</name>
    <dbReference type="NCBI Taxonomy" id="1590651"/>
    <lineage>
        <taxon>Bacteria</taxon>
        <taxon>Bacillati</taxon>
        <taxon>Bacillota</taxon>
        <taxon>Bacilli</taxon>
        <taxon>Bacillales</taxon>
        <taxon>Paenibacillaceae</taxon>
        <taxon>Gordoniibacillus</taxon>
    </lineage>
</organism>
<dbReference type="RefSeq" id="WP_041045039.1">
    <property type="nucleotide sequence ID" value="NZ_JXAK01000002.1"/>
</dbReference>
<dbReference type="Gene3D" id="3.40.50.2300">
    <property type="match status" value="1"/>
</dbReference>
<name>A0ABR5AN28_9BACL</name>
<keyword evidence="2" id="KW-0238">DNA-binding</keyword>
<dbReference type="SMART" id="SM00448">
    <property type="entry name" value="REC"/>
    <property type="match status" value="1"/>
</dbReference>
<accession>A0ABR5AN28</accession>
<proteinExistence type="predicted"/>
<dbReference type="PANTHER" id="PTHR42713">
    <property type="entry name" value="HISTIDINE KINASE-RELATED"/>
    <property type="match status" value="1"/>
</dbReference>
<dbReference type="Pfam" id="PF17853">
    <property type="entry name" value="GGDEF_2"/>
    <property type="match status" value="1"/>
</dbReference>
<reference evidence="5 6" key="1">
    <citation type="submission" date="2014-12" db="EMBL/GenBank/DDBJ databases">
        <title>Draft genome sequence of Paenibacillus kamchatkensis strain B-2647.</title>
        <authorList>
            <person name="Karlyshev A.V."/>
            <person name="Kudryashova E.B."/>
        </authorList>
    </citation>
    <scope>NUCLEOTIDE SEQUENCE [LARGE SCALE GENOMIC DNA]</scope>
    <source>
        <strain evidence="5 6">VKM B-2647</strain>
    </source>
</reference>
<keyword evidence="1" id="KW-0963">Cytoplasm</keyword>
<dbReference type="InterPro" id="IPR011006">
    <property type="entry name" value="CheY-like_superfamily"/>
</dbReference>
<evidence type="ECO:0000256" key="1">
    <source>
        <dbReference type="ARBA" id="ARBA00022490"/>
    </source>
</evidence>
<dbReference type="InterPro" id="IPR001789">
    <property type="entry name" value="Sig_transdc_resp-reg_receiver"/>
</dbReference>
<dbReference type="EMBL" id="JXAK01000002">
    <property type="protein sequence ID" value="KIL42278.1"/>
    <property type="molecule type" value="Genomic_DNA"/>
</dbReference>
<gene>
    <name evidence="5" type="ORF">SD70_01765</name>
</gene>
<dbReference type="PROSITE" id="PS50110">
    <property type="entry name" value="RESPONSE_REGULATORY"/>
    <property type="match status" value="1"/>
</dbReference>
<protein>
    <recommendedName>
        <fullName evidence="4">Response regulatory domain-containing protein</fullName>
    </recommendedName>
</protein>
<evidence type="ECO:0000259" key="4">
    <source>
        <dbReference type="PROSITE" id="PS50110"/>
    </source>
</evidence>
<keyword evidence="3" id="KW-0597">Phosphoprotein</keyword>
<feature type="modified residue" description="4-aspartylphosphate" evidence="3">
    <location>
        <position position="55"/>
    </location>
</feature>
<evidence type="ECO:0000256" key="2">
    <source>
        <dbReference type="ARBA" id="ARBA00023125"/>
    </source>
</evidence>
<evidence type="ECO:0000313" key="6">
    <source>
        <dbReference type="Proteomes" id="UP000031967"/>
    </source>
</evidence>
<dbReference type="PANTHER" id="PTHR42713:SF3">
    <property type="entry name" value="TRANSCRIPTIONAL REGULATORY PROTEIN HPTR"/>
    <property type="match status" value="1"/>
</dbReference>
<dbReference type="Pfam" id="PF00072">
    <property type="entry name" value="Response_reg"/>
    <property type="match status" value="1"/>
</dbReference>
<dbReference type="InterPro" id="IPR041522">
    <property type="entry name" value="CdaR_GGDEF"/>
</dbReference>
<dbReference type="SUPFAM" id="SSF52172">
    <property type="entry name" value="CheY-like"/>
    <property type="match status" value="1"/>
</dbReference>
<dbReference type="CDD" id="cd17536">
    <property type="entry name" value="REC_YesN-like"/>
    <property type="match status" value="1"/>
</dbReference>